<keyword evidence="1" id="KW-0472">Membrane</keyword>
<reference evidence="2 3" key="1">
    <citation type="submission" date="2018-04" db="EMBL/GenBank/DDBJ databases">
        <title>Novel Campyloabacter and Helicobacter Species and Strains.</title>
        <authorList>
            <person name="Mannion A.J."/>
            <person name="Shen Z."/>
            <person name="Fox J.G."/>
        </authorList>
    </citation>
    <scope>NUCLEOTIDE SEQUENCE [LARGE SCALE GENOMIC DNA]</scope>
    <source>
        <strain evidence="2 3">MIT 98-6070</strain>
    </source>
</reference>
<organism evidence="2 3">
    <name type="scientific">Helicobacter marmotae</name>
    <dbReference type="NCBI Taxonomy" id="152490"/>
    <lineage>
        <taxon>Bacteria</taxon>
        <taxon>Pseudomonadati</taxon>
        <taxon>Campylobacterota</taxon>
        <taxon>Epsilonproteobacteria</taxon>
        <taxon>Campylobacterales</taxon>
        <taxon>Helicobacteraceae</taxon>
        <taxon>Helicobacter</taxon>
    </lineage>
</organism>
<feature type="transmembrane region" description="Helical" evidence="1">
    <location>
        <begin position="131"/>
        <end position="155"/>
    </location>
</feature>
<evidence type="ECO:0000256" key="1">
    <source>
        <dbReference type="SAM" id="Phobius"/>
    </source>
</evidence>
<evidence type="ECO:0000313" key="2">
    <source>
        <dbReference type="EMBL" id="RDU59739.1"/>
    </source>
</evidence>
<feature type="transmembrane region" description="Helical" evidence="1">
    <location>
        <begin position="258"/>
        <end position="276"/>
    </location>
</feature>
<evidence type="ECO:0000313" key="3">
    <source>
        <dbReference type="Proteomes" id="UP000256599"/>
    </source>
</evidence>
<gene>
    <name evidence="2" type="ORF">CQA63_05695</name>
</gene>
<feature type="transmembrane region" description="Helical" evidence="1">
    <location>
        <begin position="176"/>
        <end position="193"/>
    </location>
</feature>
<sequence length="285" mass="33728">MNQPTRVSVIFSLCFFSLFIFTNLTLFTSQFSHSFSHLFSIFIREDHFYDHLSMFLFLCGFVLCGVFIIISSWYQTSNTLQRILMLILSIIFIYLFILKGTYVPKSEDIMDMFAIEGSIYHRDFFELLDDYLPHIILIACAYVFFVYIPLLFEILALRPNHNSQIAKLLYGMRPSINVIIFMLFGLSLQPYYFRDNLYAYFDIFAFLVGIGLLIWVMIKHRELFLFYEYVNFSLLALNVIICFICTSVLSISDNYFNARYAFLVFGFVGWCVEWMYNDIVKPIKE</sequence>
<dbReference type="AlphaFoldDB" id="A0A3D8I3M9"/>
<feature type="transmembrane region" description="Helical" evidence="1">
    <location>
        <begin position="230"/>
        <end position="252"/>
    </location>
</feature>
<protein>
    <submittedName>
        <fullName evidence="2">Uncharacterized protein</fullName>
    </submittedName>
</protein>
<feature type="transmembrane region" description="Helical" evidence="1">
    <location>
        <begin position="7"/>
        <end position="31"/>
    </location>
</feature>
<comment type="caution">
    <text evidence="2">The sequence shown here is derived from an EMBL/GenBank/DDBJ whole genome shotgun (WGS) entry which is preliminary data.</text>
</comment>
<dbReference type="OrthoDB" id="5322199at2"/>
<accession>A0A3D8I3M9</accession>
<keyword evidence="3" id="KW-1185">Reference proteome</keyword>
<dbReference type="EMBL" id="NXLR01000009">
    <property type="protein sequence ID" value="RDU59739.1"/>
    <property type="molecule type" value="Genomic_DNA"/>
</dbReference>
<keyword evidence="1" id="KW-1133">Transmembrane helix</keyword>
<dbReference type="Proteomes" id="UP000256599">
    <property type="component" value="Unassembled WGS sequence"/>
</dbReference>
<name>A0A3D8I3M9_9HELI</name>
<dbReference type="RefSeq" id="WP_104699700.1">
    <property type="nucleotide sequence ID" value="NZ_FZPP01000012.1"/>
</dbReference>
<feature type="transmembrane region" description="Helical" evidence="1">
    <location>
        <begin position="199"/>
        <end position="218"/>
    </location>
</feature>
<feature type="transmembrane region" description="Helical" evidence="1">
    <location>
        <begin position="51"/>
        <end position="71"/>
    </location>
</feature>
<keyword evidence="1" id="KW-0812">Transmembrane</keyword>
<feature type="transmembrane region" description="Helical" evidence="1">
    <location>
        <begin position="83"/>
        <end position="102"/>
    </location>
</feature>
<proteinExistence type="predicted"/>